<sequence>MKRYEVQKDTVDMFLKAYYTWRNEPGDDELGEPFENKELFDKLSKIFSVKVKYTKGGAFIEYPNAYVKFLKMDYYDRKTSFKYKFRQWVYDRGIFKSGQYLFKILDFTNYPKMYQKMCIKFQQIGLLEEDYNFIFNKAKEKNNWVSSYQYNLETLYRTILGRNDIFTENTTVWFYIKNIIKYIFTA</sequence>
<evidence type="ECO:0000313" key="2">
    <source>
        <dbReference type="Proteomes" id="UP000518887"/>
    </source>
</evidence>
<dbReference type="EMBL" id="JACHFQ010000007">
    <property type="protein sequence ID" value="MBB5226864.1"/>
    <property type="molecule type" value="Genomic_DNA"/>
</dbReference>
<evidence type="ECO:0000313" key="1">
    <source>
        <dbReference type="EMBL" id="MBB5226864.1"/>
    </source>
</evidence>
<dbReference type="RefSeq" id="WP_184660523.1">
    <property type="nucleotide sequence ID" value="NZ_CP031518.1"/>
</dbReference>
<accession>A0A7W8LMS5</accession>
<keyword evidence="2" id="KW-1185">Reference proteome</keyword>
<reference evidence="1 2" key="1">
    <citation type="submission" date="2020-08" db="EMBL/GenBank/DDBJ databases">
        <title>Genomic Encyclopedia of Type Strains, Phase IV (KMG-IV): sequencing the most valuable type-strain genomes for metagenomic binning, comparative biology and taxonomic classification.</title>
        <authorList>
            <person name="Goeker M."/>
        </authorList>
    </citation>
    <scope>NUCLEOTIDE SEQUENCE [LARGE SCALE GENOMIC DNA]</scope>
    <source>
        <strain evidence="1 2">DSM 103462</strain>
    </source>
</reference>
<protein>
    <submittedName>
        <fullName evidence="1">Uncharacterized protein</fullName>
    </submittedName>
</protein>
<organism evidence="1 2">
    <name type="scientific">Treponema ruminis</name>
    <dbReference type="NCBI Taxonomy" id="744515"/>
    <lineage>
        <taxon>Bacteria</taxon>
        <taxon>Pseudomonadati</taxon>
        <taxon>Spirochaetota</taxon>
        <taxon>Spirochaetia</taxon>
        <taxon>Spirochaetales</taxon>
        <taxon>Treponemataceae</taxon>
        <taxon>Treponema</taxon>
    </lineage>
</organism>
<dbReference type="AlphaFoldDB" id="A0A7W8LMS5"/>
<proteinExistence type="predicted"/>
<comment type="caution">
    <text evidence="1">The sequence shown here is derived from an EMBL/GenBank/DDBJ whole genome shotgun (WGS) entry which is preliminary data.</text>
</comment>
<name>A0A7W8LMS5_9SPIR</name>
<dbReference type="Proteomes" id="UP000518887">
    <property type="component" value="Unassembled WGS sequence"/>
</dbReference>
<gene>
    <name evidence="1" type="ORF">HNP76_002252</name>
</gene>